<name>A0AAW1NYD0_9CHLO</name>
<dbReference type="InterPro" id="IPR036047">
    <property type="entry name" value="F-box-like_dom_sf"/>
</dbReference>
<dbReference type="EMBL" id="JALJOQ010000090">
    <property type="protein sequence ID" value="KAK9799363.1"/>
    <property type="molecule type" value="Genomic_DNA"/>
</dbReference>
<evidence type="ECO:0000313" key="2">
    <source>
        <dbReference type="Proteomes" id="UP001465755"/>
    </source>
</evidence>
<dbReference type="Proteomes" id="UP001465755">
    <property type="component" value="Unassembled WGS sequence"/>
</dbReference>
<dbReference type="SUPFAM" id="SSF81383">
    <property type="entry name" value="F-box domain"/>
    <property type="match status" value="1"/>
</dbReference>
<reference evidence="1 2" key="1">
    <citation type="journal article" date="2024" name="Nat. Commun.">
        <title>Phylogenomics reveals the evolutionary origins of lichenization in chlorophyte algae.</title>
        <authorList>
            <person name="Puginier C."/>
            <person name="Libourel C."/>
            <person name="Otte J."/>
            <person name="Skaloud P."/>
            <person name="Haon M."/>
            <person name="Grisel S."/>
            <person name="Petersen M."/>
            <person name="Berrin J.G."/>
            <person name="Delaux P.M."/>
            <person name="Dal Grande F."/>
            <person name="Keller J."/>
        </authorList>
    </citation>
    <scope>NUCLEOTIDE SEQUENCE [LARGE SCALE GENOMIC DNA]</scope>
    <source>
        <strain evidence="1 2">SAG 2036</strain>
    </source>
</reference>
<comment type="caution">
    <text evidence="1">The sequence shown here is derived from an EMBL/GenBank/DDBJ whole genome shotgun (WGS) entry which is preliminary data.</text>
</comment>
<evidence type="ECO:0000313" key="1">
    <source>
        <dbReference type="EMBL" id="KAK9799363.1"/>
    </source>
</evidence>
<proteinExistence type="predicted"/>
<evidence type="ECO:0008006" key="3">
    <source>
        <dbReference type="Google" id="ProtNLM"/>
    </source>
</evidence>
<dbReference type="AlphaFoldDB" id="A0AAW1NYD0"/>
<keyword evidence="2" id="KW-1185">Reference proteome</keyword>
<organism evidence="1 2">
    <name type="scientific">Symbiochloris irregularis</name>
    <dbReference type="NCBI Taxonomy" id="706552"/>
    <lineage>
        <taxon>Eukaryota</taxon>
        <taxon>Viridiplantae</taxon>
        <taxon>Chlorophyta</taxon>
        <taxon>core chlorophytes</taxon>
        <taxon>Trebouxiophyceae</taxon>
        <taxon>Trebouxiales</taxon>
        <taxon>Trebouxiaceae</taxon>
        <taxon>Symbiochloris</taxon>
    </lineage>
</organism>
<accession>A0AAW1NYD0</accession>
<sequence length="162" mass="17760">MCTLLLDDQLVDVFSLHICSKLQGRDIKALGQTCRSLRHFTSACLPASTWKAVAAKTFPTAHPLRALPGCEVRDQLLRIARAKRVLPEPALLSIWEGRNDIRSSISAIDHQGRHIMTRKGATLSVFELILDNGAPSLKLAFTKACLEPAVVDNQILISCSFG</sequence>
<protein>
    <recommendedName>
        <fullName evidence="3">F-box domain-containing protein</fullName>
    </recommendedName>
</protein>
<gene>
    <name evidence="1" type="ORF">WJX73_002294</name>
</gene>